<feature type="signal peptide" evidence="1">
    <location>
        <begin position="1"/>
        <end position="16"/>
    </location>
</feature>
<organism evidence="2 3">
    <name type="scientific">Diacronema lutheri</name>
    <name type="common">Unicellular marine alga</name>
    <name type="synonym">Monochrysis lutheri</name>
    <dbReference type="NCBI Taxonomy" id="2081491"/>
    <lineage>
        <taxon>Eukaryota</taxon>
        <taxon>Haptista</taxon>
        <taxon>Haptophyta</taxon>
        <taxon>Pavlovophyceae</taxon>
        <taxon>Pavlovales</taxon>
        <taxon>Pavlovaceae</taxon>
        <taxon>Diacronema</taxon>
    </lineage>
</organism>
<accession>A0A8J6C055</accession>
<dbReference type="EMBL" id="JAGTXO010000067">
    <property type="protein sequence ID" value="KAG8457582.1"/>
    <property type="molecule type" value="Genomic_DNA"/>
</dbReference>
<evidence type="ECO:0000256" key="1">
    <source>
        <dbReference type="SAM" id="SignalP"/>
    </source>
</evidence>
<dbReference type="Proteomes" id="UP000751190">
    <property type="component" value="Unassembled WGS sequence"/>
</dbReference>
<name>A0A8J6C055_DIALT</name>
<evidence type="ECO:0000313" key="2">
    <source>
        <dbReference type="EMBL" id="KAG8457582.1"/>
    </source>
</evidence>
<dbReference type="OrthoDB" id="41419at2759"/>
<comment type="caution">
    <text evidence="2">The sequence shown here is derived from an EMBL/GenBank/DDBJ whole genome shotgun (WGS) entry which is preliminary data.</text>
</comment>
<protein>
    <submittedName>
        <fullName evidence="2">Uncharacterized protein</fullName>
    </submittedName>
</protein>
<gene>
    <name evidence="2" type="ORF">KFE25_003736</name>
</gene>
<evidence type="ECO:0000313" key="3">
    <source>
        <dbReference type="Proteomes" id="UP000751190"/>
    </source>
</evidence>
<keyword evidence="3" id="KW-1185">Reference proteome</keyword>
<reference evidence="2" key="1">
    <citation type="submission" date="2021-05" db="EMBL/GenBank/DDBJ databases">
        <title>The genome of the haptophyte Pavlova lutheri (Diacronema luteri, Pavlovales) - a model for lipid biosynthesis in eukaryotic algae.</title>
        <authorList>
            <person name="Hulatt C.J."/>
            <person name="Posewitz M.C."/>
        </authorList>
    </citation>
    <scope>NUCLEOTIDE SEQUENCE</scope>
    <source>
        <strain evidence="2">NIVA-4/92</strain>
    </source>
</reference>
<sequence>MAVAILAFALLAHVHTRAPSRAVPRASPSMVAGRSLSMLEPVGTAAYLRAEVTAHLDTEWIPQECHARIAALCADVFVDAATPIAPSVAPPPFDSGTLLIRIADRLIAESAGSDLFDEAFVGPYDVANLCSDLLLHRLGVGAECACNVVPTGVGDVAAAEALRARGLE</sequence>
<dbReference type="AlphaFoldDB" id="A0A8J6C055"/>
<keyword evidence="1" id="KW-0732">Signal</keyword>
<proteinExistence type="predicted"/>
<feature type="chain" id="PRO_5035293404" evidence="1">
    <location>
        <begin position="17"/>
        <end position="168"/>
    </location>
</feature>